<reference evidence="2" key="1">
    <citation type="submission" date="2023-07" db="EMBL/GenBank/DDBJ databases">
        <title>Molecular identification of indigenous halophilic bacteria isolated from red sea cost, biodegradation of synthetic dyes and assessment of degraded metabolite toxicity.</title>
        <authorList>
            <person name="Chaieb K."/>
            <person name="Altayb H.N."/>
        </authorList>
    </citation>
    <scope>NUCLEOTIDE SEQUENCE [LARGE SCALE GENOMIC DNA]</scope>
    <source>
        <strain evidence="2">K20</strain>
    </source>
</reference>
<organism evidence="1 2">
    <name type="scientific">Vibrio tritonius</name>
    <dbReference type="NCBI Taxonomy" id="1435069"/>
    <lineage>
        <taxon>Bacteria</taxon>
        <taxon>Pseudomonadati</taxon>
        <taxon>Pseudomonadota</taxon>
        <taxon>Gammaproteobacteria</taxon>
        <taxon>Vibrionales</taxon>
        <taxon>Vibrionaceae</taxon>
        <taxon>Vibrio</taxon>
    </lineage>
</organism>
<evidence type="ECO:0000313" key="1">
    <source>
        <dbReference type="EMBL" id="MCA2016703.1"/>
    </source>
</evidence>
<dbReference type="EMBL" id="JAIWIU010000069">
    <property type="protein sequence ID" value="MCA2016703.1"/>
    <property type="molecule type" value="Genomic_DNA"/>
</dbReference>
<accession>A0ABS7YLZ8</accession>
<comment type="caution">
    <text evidence="1">The sequence shown here is derived from an EMBL/GenBank/DDBJ whole genome shotgun (WGS) entry which is preliminary data.</text>
</comment>
<keyword evidence="2" id="KW-1185">Reference proteome</keyword>
<proteinExistence type="predicted"/>
<evidence type="ECO:0000313" key="2">
    <source>
        <dbReference type="Proteomes" id="UP001199044"/>
    </source>
</evidence>
<feature type="non-terminal residue" evidence="1">
    <location>
        <position position="1"/>
    </location>
</feature>
<gene>
    <name evidence="1" type="ORF">LDJ79_11320</name>
</gene>
<dbReference type="Proteomes" id="UP001199044">
    <property type="component" value="Unassembled WGS sequence"/>
</dbReference>
<protein>
    <submittedName>
        <fullName evidence="1">Uncharacterized protein</fullName>
    </submittedName>
</protein>
<name>A0ABS7YLZ8_9VIBR</name>
<dbReference type="RefSeq" id="WP_225250653.1">
    <property type="nucleotide sequence ID" value="NZ_JAIWIU010000069.1"/>
</dbReference>
<sequence>STDLQSAAWPLCQHASVSSGPNRLTPLFLTTGMHSTDSMQRVNTIFSNFVSFGYLTFKPGFFG</sequence>